<evidence type="ECO:0000256" key="1">
    <source>
        <dbReference type="SAM" id="MobiDB-lite"/>
    </source>
</evidence>
<dbReference type="EMBL" id="KV417506">
    <property type="protein sequence ID" value="KZP27889.1"/>
    <property type="molecule type" value="Genomic_DNA"/>
</dbReference>
<dbReference type="Proteomes" id="UP000076532">
    <property type="component" value="Unassembled WGS sequence"/>
</dbReference>
<dbReference type="AlphaFoldDB" id="A0A166R4E2"/>
<organism evidence="2 3">
    <name type="scientific">Athelia psychrophila</name>
    <dbReference type="NCBI Taxonomy" id="1759441"/>
    <lineage>
        <taxon>Eukaryota</taxon>
        <taxon>Fungi</taxon>
        <taxon>Dikarya</taxon>
        <taxon>Basidiomycota</taxon>
        <taxon>Agaricomycotina</taxon>
        <taxon>Agaricomycetes</taxon>
        <taxon>Agaricomycetidae</taxon>
        <taxon>Atheliales</taxon>
        <taxon>Atheliaceae</taxon>
        <taxon>Athelia</taxon>
    </lineage>
</organism>
<dbReference type="OrthoDB" id="3362494at2759"/>
<accession>A0A166R4E2</accession>
<sequence length="120" mass="13105">MTDAEILAVSRASLVSIIQLDEAFIDFWSDAALDPISAPWPSFVICKLNNIPGVHVTDGKPIGWLVIEQTHSIKPVPRTPSPASTENRVSLPGTPRLGSRADLSRMSSTLSATRKRFSFF</sequence>
<feature type="non-terminal residue" evidence="2">
    <location>
        <position position="120"/>
    </location>
</feature>
<protein>
    <submittedName>
        <fullName evidence="2">Uncharacterized protein</fullName>
    </submittedName>
</protein>
<evidence type="ECO:0000313" key="2">
    <source>
        <dbReference type="EMBL" id="KZP27889.1"/>
    </source>
</evidence>
<proteinExistence type="predicted"/>
<name>A0A166R4E2_9AGAM</name>
<feature type="region of interest" description="Disordered" evidence="1">
    <location>
        <begin position="75"/>
        <end position="102"/>
    </location>
</feature>
<dbReference type="STRING" id="436010.A0A166R4E2"/>
<keyword evidence="3" id="KW-1185">Reference proteome</keyword>
<reference evidence="2 3" key="1">
    <citation type="journal article" date="2016" name="Mol. Biol. Evol.">
        <title>Comparative Genomics of Early-Diverging Mushroom-Forming Fungi Provides Insights into the Origins of Lignocellulose Decay Capabilities.</title>
        <authorList>
            <person name="Nagy L.G."/>
            <person name="Riley R."/>
            <person name="Tritt A."/>
            <person name="Adam C."/>
            <person name="Daum C."/>
            <person name="Floudas D."/>
            <person name="Sun H."/>
            <person name="Yadav J.S."/>
            <person name="Pangilinan J."/>
            <person name="Larsson K.H."/>
            <person name="Matsuura K."/>
            <person name="Barry K."/>
            <person name="Labutti K."/>
            <person name="Kuo R."/>
            <person name="Ohm R.A."/>
            <person name="Bhattacharya S.S."/>
            <person name="Shirouzu T."/>
            <person name="Yoshinaga Y."/>
            <person name="Martin F.M."/>
            <person name="Grigoriev I.V."/>
            <person name="Hibbett D.S."/>
        </authorList>
    </citation>
    <scope>NUCLEOTIDE SEQUENCE [LARGE SCALE GENOMIC DNA]</scope>
    <source>
        <strain evidence="2 3">CBS 109695</strain>
    </source>
</reference>
<gene>
    <name evidence="2" type="ORF">FIBSPDRAFT_730180</name>
</gene>
<evidence type="ECO:0000313" key="3">
    <source>
        <dbReference type="Proteomes" id="UP000076532"/>
    </source>
</evidence>